<dbReference type="InterPro" id="IPR010540">
    <property type="entry name" value="CmpB_TMEM229"/>
</dbReference>
<evidence type="ECO:0000256" key="6">
    <source>
        <dbReference type="SAM" id="Phobius"/>
    </source>
</evidence>
<keyword evidence="8" id="KW-1185">Reference proteome</keyword>
<dbReference type="OrthoDB" id="5946847at2759"/>
<sequence>MTTTQNRQKAVPAWIRFYFYGMHGLLDEIVFTALFDMVFEPSGNRSLKGQSSIFSFFIYGSCSFLVEQLYVFLYLKHGVPRYIRLFLYLCILYTWEFGTGLLLRQFGACSWDYSHYKYNVMGLITLEYAPGWLILCFLQDVFADFLLSLSININAADTSKGKKSS</sequence>
<evidence type="ECO:0000256" key="4">
    <source>
        <dbReference type="ARBA" id="ARBA00022989"/>
    </source>
</evidence>
<dbReference type="Proteomes" id="UP000242188">
    <property type="component" value="Unassembled WGS sequence"/>
</dbReference>
<organism evidence="7 8">
    <name type="scientific">Mizuhopecten yessoensis</name>
    <name type="common">Japanese scallop</name>
    <name type="synonym">Patinopecten yessoensis</name>
    <dbReference type="NCBI Taxonomy" id="6573"/>
    <lineage>
        <taxon>Eukaryota</taxon>
        <taxon>Metazoa</taxon>
        <taxon>Spiralia</taxon>
        <taxon>Lophotrochozoa</taxon>
        <taxon>Mollusca</taxon>
        <taxon>Bivalvia</taxon>
        <taxon>Autobranchia</taxon>
        <taxon>Pteriomorphia</taxon>
        <taxon>Pectinida</taxon>
        <taxon>Pectinoidea</taxon>
        <taxon>Pectinidae</taxon>
        <taxon>Mizuhopecten</taxon>
    </lineage>
</organism>
<keyword evidence="3 6" id="KW-0812">Transmembrane</keyword>
<reference evidence="7 8" key="1">
    <citation type="journal article" date="2017" name="Nat. Ecol. Evol.">
        <title>Scallop genome provides insights into evolution of bilaterian karyotype and development.</title>
        <authorList>
            <person name="Wang S."/>
            <person name="Zhang J."/>
            <person name="Jiao W."/>
            <person name="Li J."/>
            <person name="Xun X."/>
            <person name="Sun Y."/>
            <person name="Guo X."/>
            <person name="Huan P."/>
            <person name="Dong B."/>
            <person name="Zhang L."/>
            <person name="Hu X."/>
            <person name="Sun X."/>
            <person name="Wang J."/>
            <person name="Zhao C."/>
            <person name="Wang Y."/>
            <person name="Wang D."/>
            <person name="Huang X."/>
            <person name="Wang R."/>
            <person name="Lv J."/>
            <person name="Li Y."/>
            <person name="Zhang Z."/>
            <person name="Liu B."/>
            <person name="Lu W."/>
            <person name="Hui Y."/>
            <person name="Liang J."/>
            <person name="Zhou Z."/>
            <person name="Hou R."/>
            <person name="Li X."/>
            <person name="Liu Y."/>
            <person name="Li H."/>
            <person name="Ning X."/>
            <person name="Lin Y."/>
            <person name="Zhao L."/>
            <person name="Xing Q."/>
            <person name="Dou J."/>
            <person name="Li Y."/>
            <person name="Mao J."/>
            <person name="Guo H."/>
            <person name="Dou H."/>
            <person name="Li T."/>
            <person name="Mu C."/>
            <person name="Jiang W."/>
            <person name="Fu Q."/>
            <person name="Fu X."/>
            <person name="Miao Y."/>
            <person name="Liu J."/>
            <person name="Yu Q."/>
            <person name="Li R."/>
            <person name="Liao H."/>
            <person name="Li X."/>
            <person name="Kong Y."/>
            <person name="Jiang Z."/>
            <person name="Chourrout D."/>
            <person name="Li R."/>
            <person name="Bao Z."/>
        </authorList>
    </citation>
    <scope>NUCLEOTIDE SEQUENCE [LARGE SCALE GENOMIC DNA]</scope>
    <source>
        <strain evidence="7 8">PY_sf001</strain>
    </source>
</reference>
<gene>
    <name evidence="7" type="ORF">KP79_PYT11945</name>
</gene>
<evidence type="ECO:0000313" key="8">
    <source>
        <dbReference type="Proteomes" id="UP000242188"/>
    </source>
</evidence>
<evidence type="ECO:0000256" key="2">
    <source>
        <dbReference type="ARBA" id="ARBA00006371"/>
    </source>
</evidence>
<evidence type="ECO:0000256" key="5">
    <source>
        <dbReference type="ARBA" id="ARBA00023136"/>
    </source>
</evidence>
<comment type="similarity">
    <text evidence="2">Belongs to the TMEM229 family.</text>
</comment>
<keyword evidence="4 6" id="KW-1133">Transmembrane helix</keyword>
<feature type="transmembrane region" description="Helical" evidence="6">
    <location>
        <begin position="17"/>
        <end position="39"/>
    </location>
</feature>
<evidence type="ECO:0000256" key="3">
    <source>
        <dbReference type="ARBA" id="ARBA00022692"/>
    </source>
</evidence>
<dbReference type="AlphaFoldDB" id="A0A210Q0Q2"/>
<feature type="transmembrane region" description="Helical" evidence="6">
    <location>
        <begin position="51"/>
        <end position="73"/>
    </location>
</feature>
<dbReference type="Pfam" id="PF06541">
    <property type="entry name" value="ABC_trans_CmpB"/>
    <property type="match status" value="1"/>
</dbReference>
<dbReference type="PANTHER" id="PTHR31746:SF2">
    <property type="entry name" value="TRANSMEMBRANE PROTEIN 229A"/>
    <property type="match status" value="1"/>
</dbReference>
<comment type="subcellular location">
    <subcellularLocation>
        <location evidence="1">Membrane</location>
        <topology evidence="1">Multi-pass membrane protein</topology>
    </subcellularLocation>
</comment>
<dbReference type="PANTHER" id="PTHR31746">
    <property type="entry name" value="TRANSMEMBRANE PROTEIN 229 FAMILY MEMBER"/>
    <property type="match status" value="1"/>
</dbReference>
<proteinExistence type="inferred from homology"/>
<keyword evidence="5 6" id="KW-0472">Membrane</keyword>
<name>A0A210Q0Q2_MIZYE</name>
<accession>A0A210Q0Q2</accession>
<evidence type="ECO:0000256" key="1">
    <source>
        <dbReference type="ARBA" id="ARBA00004141"/>
    </source>
</evidence>
<feature type="transmembrane region" description="Helical" evidence="6">
    <location>
        <begin position="85"/>
        <end position="106"/>
    </location>
</feature>
<dbReference type="GO" id="GO:0016020">
    <property type="term" value="C:membrane"/>
    <property type="evidence" value="ECO:0007669"/>
    <property type="project" value="UniProtKB-SubCell"/>
</dbReference>
<evidence type="ECO:0000313" key="7">
    <source>
        <dbReference type="EMBL" id="OWF42334.1"/>
    </source>
</evidence>
<comment type="caution">
    <text evidence="7">The sequence shown here is derived from an EMBL/GenBank/DDBJ whole genome shotgun (WGS) entry which is preliminary data.</text>
</comment>
<dbReference type="EMBL" id="NEDP02005296">
    <property type="protein sequence ID" value="OWF42334.1"/>
    <property type="molecule type" value="Genomic_DNA"/>
</dbReference>
<protein>
    <submittedName>
        <fullName evidence="7">Transmembrane protein 229A</fullName>
    </submittedName>
</protein>